<proteinExistence type="predicted"/>
<name>A0A7J7FK19_DICBM</name>
<gene>
    <name evidence="1" type="ORF">HPG69_015018</name>
</gene>
<dbReference type="AlphaFoldDB" id="A0A7J7FK19"/>
<evidence type="ECO:0000313" key="1">
    <source>
        <dbReference type="EMBL" id="KAF5928413.1"/>
    </source>
</evidence>
<evidence type="ECO:0000313" key="2">
    <source>
        <dbReference type="Proteomes" id="UP000551758"/>
    </source>
</evidence>
<protein>
    <submittedName>
        <fullName evidence="1">Uncharacterized protein</fullName>
    </submittedName>
</protein>
<feature type="non-terminal residue" evidence="1">
    <location>
        <position position="82"/>
    </location>
</feature>
<organism evidence="1 2">
    <name type="scientific">Diceros bicornis minor</name>
    <name type="common">South-central black rhinoceros</name>
    <dbReference type="NCBI Taxonomy" id="77932"/>
    <lineage>
        <taxon>Eukaryota</taxon>
        <taxon>Metazoa</taxon>
        <taxon>Chordata</taxon>
        <taxon>Craniata</taxon>
        <taxon>Vertebrata</taxon>
        <taxon>Euteleostomi</taxon>
        <taxon>Mammalia</taxon>
        <taxon>Eutheria</taxon>
        <taxon>Laurasiatheria</taxon>
        <taxon>Perissodactyla</taxon>
        <taxon>Rhinocerotidae</taxon>
        <taxon>Diceros</taxon>
    </lineage>
</organism>
<comment type="caution">
    <text evidence="1">The sequence shown here is derived from an EMBL/GenBank/DDBJ whole genome shotgun (WGS) entry which is preliminary data.</text>
</comment>
<accession>A0A7J7FK19</accession>
<dbReference type="Proteomes" id="UP000551758">
    <property type="component" value="Unassembled WGS sequence"/>
</dbReference>
<dbReference type="EMBL" id="JACDTQ010000370">
    <property type="protein sequence ID" value="KAF5928413.1"/>
    <property type="molecule type" value="Genomic_DNA"/>
</dbReference>
<reference evidence="1 2" key="1">
    <citation type="journal article" date="2020" name="Mol. Biol. Evol.">
        <title>Interspecific Gene Flow and the Evolution of Specialization in Black and White Rhinoceros.</title>
        <authorList>
            <person name="Moodley Y."/>
            <person name="Westbury M.V."/>
            <person name="Russo I.M."/>
            <person name="Gopalakrishnan S."/>
            <person name="Rakotoarivelo A."/>
            <person name="Olsen R.A."/>
            <person name="Prost S."/>
            <person name="Tunstall T."/>
            <person name="Ryder O.A."/>
            <person name="Dalen L."/>
            <person name="Bruford M.W."/>
        </authorList>
    </citation>
    <scope>NUCLEOTIDE SEQUENCE [LARGE SCALE GENOMIC DNA]</scope>
    <source>
        <strain evidence="1">SBR-YM</strain>
        <tissue evidence="1">Skin</tissue>
    </source>
</reference>
<keyword evidence="2" id="KW-1185">Reference proteome</keyword>
<sequence length="82" mass="9436">MGLQLDFCDSNTTDHFTCDSSLMLLLACTDTEFPELVALFLAVFTRMNNSEDPLCPATEKGLFHLFFPYDCGFHLLWELHFH</sequence>